<dbReference type="EMBL" id="JAZIBG010000023">
    <property type="protein sequence ID" value="MEF7614188.1"/>
    <property type="molecule type" value="Genomic_DNA"/>
</dbReference>
<accession>A0AAW9Q2C2</accession>
<dbReference type="Proteomes" id="UP001336250">
    <property type="component" value="Unassembled WGS sequence"/>
</dbReference>
<dbReference type="RefSeq" id="WP_332289150.1">
    <property type="nucleotide sequence ID" value="NZ_JAZIBG010000023.1"/>
</dbReference>
<evidence type="ECO:0000313" key="3">
    <source>
        <dbReference type="Proteomes" id="UP001336250"/>
    </source>
</evidence>
<gene>
    <name evidence="2" type="ORF">V4F39_09740</name>
</gene>
<name>A0AAW9Q2C2_9BURK</name>
<evidence type="ECO:0000259" key="1">
    <source>
        <dbReference type="Pfam" id="PF01936"/>
    </source>
</evidence>
<evidence type="ECO:0000313" key="2">
    <source>
        <dbReference type="EMBL" id="MEF7614188.1"/>
    </source>
</evidence>
<feature type="domain" description="NYN" evidence="1">
    <location>
        <begin position="4"/>
        <end position="168"/>
    </location>
</feature>
<protein>
    <submittedName>
        <fullName evidence="2">NYN domain-containing protein</fullName>
    </submittedName>
</protein>
<reference evidence="2 3" key="1">
    <citation type="submission" date="2024-02" db="EMBL/GenBank/DDBJ databases">
        <title>Genome sequence of Aquincola sp. MAHUQ-54.</title>
        <authorList>
            <person name="Huq M.A."/>
        </authorList>
    </citation>
    <scope>NUCLEOTIDE SEQUENCE [LARGE SCALE GENOMIC DNA]</scope>
    <source>
        <strain evidence="2 3">MAHUQ-54</strain>
    </source>
</reference>
<comment type="caution">
    <text evidence="2">The sequence shown here is derived from an EMBL/GenBank/DDBJ whole genome shotgun (WGS) entry which is preliminary data.</text>
</comment>
<proteinExistence type="predicted"/>
<organism evidence="2 3">
    <name type="scientific">Aquincola agrisoli</name>
    <dbReference type="NCBI Taxonomy" id="3119538"/>
    <lineage>
        <taxon>Bacteria</taxon>
        <taxon>Pseudomonadati</taxon>
        <taxon>Pseudomonadota</taxon>
        <taxon>Betaproteobacteria</taxon>
        <taxon>Burkholderiales</taxon>
        <taxon>Sphaerotilaceae</taxon>
        <taxon>Aquincola</taxon>
    </lineage>
</organism>
<dbReference type="Pfam" id="PF01936">
    <property type="entry name" value="NYN"/>
    <property type="match status" value="1"/>
</dbReference>
<dbReference type="InterPro" id="IPR021139">
    <property type="entry name" value="NYN"/>
</dbReference>
<dbReference type="GO" id="GO:0004540">
    <property type="term" value="F:RNA nuclease activity"/>
    <property type="evidence" value="ECO:0007669"/>
    <property type="project" value="InterPro"/>
</dbReference>
<keyword evidence="3" id="KW-1185">Reference proteome</keyword>
<dbReference type="Gene3D" id="3.40.50.1010">
    <property type="entry name" value="5'-nuclease"/>
    <property type="match status" value="1"/>
</dbReference>
<dbReference type="AlphaFoldDB" id="A0AAW9Q2C2"/>
<sequence length="188" mass="21512">MSIGWFVDGSFLYKTYPGQFDYIKLRLQIEQALSDTIDEAYYFNSDDDPPRATRFNNFLMIPPPAGPGLRVKMYWLSKKKLFWPDRLGGGPVLHPADPSVQYELVSQKAVDVGLAFHMVRSFNKRHWTKLVLCAGDGDFHEPVQNLVEAENVELYLVGSQARTSPDLLPYARGVFEVDKEPWLSAIRR</sequence>